<feature type="transmembrane region" description="Helical" evidence="1">
    <location>
        <begin position="21"/>
        <end position="41"/>
    </location>
</feature>
<keyword evidence="1" id="KW-1133">Transmembrane helix</keyword>
<proteinExistence type="predicted"/>
<feature type="transmembrane region" description="Helical" evidence="1">
    <location>
        <begin position="211"/>
        <end position="236"/>
    </location>
</feature>
<feature type="transmembrane region" description="Helical" evidence="1">
    <location>
        <begin position="93"/>
        <end position="116"/>
    </location>
</feature>
<feature type="transmembrane region" description="Helical" evidence="1">
    <location>
        <begin position="327"/>
        <end position="355"/>
    </location>
</feature>
<gene>
    <name evidence="2" type="ORF">FSC454_07355</name>
</gene>
<feature type="transmembrane region" description="Helical" evidence="1">
    <location>
        <begin position="371"/>
        <end position="388"/>
    </location>
</feature>
<name>A0AAC9NPE3_9GAMM</name>
<evidence type="ECO:0008006" key="4">
    <source>
        <dbReference type="Google" id="ProtNLM"/>
    </source>
</evidence>
<keyword evidence="1" id="KW-0472">Membrane</keyword>
<keyword evidence="3" id="KW-1185">Reference proteome</keyword>
<sequence>MIFLSWLICLLSAYLLLKRNVFDFFSLSVVMFWVYSIPLLIGECGYAIHGQWIYENVNNIVYLYYFVFILIILLMMIYYDFFIRKNRCLDLNFFNGIASITTSFLSILVFVTFIAILANNNELILGDKMYIAENFISARVYILFEFIVVFFAVISFNNKKYISFLMIFVIILWFSFIGDRTPLVFFIIIELIIMLNRTNEILSKKIFTRKVMIGLFILFMYAFVYKQISAMIQALAISNAWDSLLHGNVFLKSIMNYEGMVTVQVFNSIASHSHQIHYNFINFFDNFISVILPINLQGNVEGFNSFFQPILFPDVGYGMANNIIAQFYILGGGGGVILFSFLFSCSVMVASYLLLSGVRVKIDGYLIPEKLRLVILFGATIFSYYYFRNDFNYLINIEKRILFIVIAIILFDYFVRVYCYEKNSSFNNKP</sequence>
<feature type="transmembrane region" description="Helical" evidence="1">
    <location>
        <begin position="400"/>
        <end position="419"/>
    </location>
</feature>
<dbReference type="RefSeq" id="WP_066046941.1">
    <property type="nucleotide sequence ID" value="NZ_CP018093.1"/>
</dbReference>
<evidence type="ECO:0000313" key="3">
    <source>
        <dbReference type="Proteomes" id="UP000182459"/>
    </source>
</evidence>
<accession>A0AAC9NPE3</accession>
<dbReference type="EMBL" id="CP018093">
    <property type="protein sequence ID" value="APD50923.1"/>
    <property type="molecule type" value="Genomic_DNA"/>
</dbReference>
<feature type="transmembrane region" description="Helical" evidence="1">
    <location>
        <begin position="136"/>
        <end position="154"/>
    </location>
</feature>
<feature type="transmembrane region" description="Helical" evidence="1">
    <location>
        <begin position="61"/>
        <end position="81"/>
    </location>
</feature>
<keyword evidence="1" id="KW-0812">Transmembrane</keyword>
<protein>
    <recommendedName>
        <fullName evidence="4">Oligosaccharide repeat unit polymerase</fullName>
    </recommendedName>
</protein>
<evidence type="ECO:0000313" key="2">
    <source>
        <dbReference type="EMBL" id="APD50923.1"/>
    </source>
</evidence>
<evidence type="ECO:0000256" key="1">
    <source>
        <dbReference type="SAM" id="Phobius"/>
    </source>
</evidence>
<dbReference type="Proteomes" id="UP000182459">
    <property type="component" value="Chromosome"/>
</dbReference>
<organism evidence="2 3">
    <name type="scientific">Francisella hispaniensis FSC454</name>
    <dbReference type="NCBI Taxonomy" id="1088883"/>
    <lineage>
        <taxon>Bacteria</taxon>
        <taxon>Pseudomonadati</taxon>
        <taxon>Pseudomonadota</taxon>
        <taxon>Gammaproteobacteria</taxon>
        <taxon>Thiotrichales</taxon>
        <taxon>Francisellaceae</taxon>
        <taxon>Francisella</taxon>
    </lineage>
</organism>
<reference evidence="2 3" key="1">
    <citation type="submission" date="2016-11" db="EMBL/GenBank/DDBJ databases">
        <authorList>
            <person name="Hagglund E."/>
            <person name="Bystrom M."/>
            <person name="Naslund J."/>
            <person name="Stenberg P."/>
            <person name="Sjodin A."/>
        </authorList>
    </citation>
    <scope>NUCLEOTIDE SEQUENCE [LARGE SCALE GENOMIC DNA]</scope>
    <source>
        <strain evidence="2 3">CCUG 58020</strain>
    </source>
</reference>
<dbReference type="AlphaFoldDB" id="A0AAC9NPE3"/>
<dbReference type="KEGG" id="fhi:FSC454_07355"/>